<dbReference type="PANTHER" id="PTHR43344">
    <property type="entry name" value="PHOSPHOSERINE PHOSPHATASE"/>
    <property type="match status" value="1"/>
</dbReference>
<dbReference type="InterPro" id="IPR023214">
    <property type="entry name" value="HAD_sf"/>
</dbReference>
<dbReference type="AlphaFoldDB" id="A0A382P8B3"/>
<dbReference type="EC" id="3.1.3.3" evidence="3"/>
<dbReference type="SUPFAM" id="SSF56784">
    <property type="entry name" value="HAD-like"/>
    <property type="match status" value="1"/>
</dbReference>
<dbReference type="PANTHER" id="PTHR43344:SF2">
    <property type="entry name" value="PHOSPHOSERINE PHOSPHATASE"/>
    <property type="match status" value="1"/>
</dbReference>
<accession>A0A382P8B3</accession>
<keyword evidence="4" id="KW-0028">Amino-acid biosynthesis</keyword>
<dbReference type="Pfam" id="PF12710">
    <property type="entry name" value="HAD"/>
    <property type="match status" value="1"/>
</dbReference>
<dbReference type="Gene3D" id="3.40.50.1000">
    <property type="entry name" value="HAD superfamily/HAD-like"/>
    <property type="match status" value="1"/>
</dbReference>
<evidence type="ECO:0000256" key="2">
    <source>
        <dbReference type="ARBA" id="ARBA00005135"/>
    </source>
</evidence>
<keyword evidence="5" id="KW-0479">Metal-binding</keyword>
<dbReference type="GO" id="GO:0006564">
    <property type="term" value="P:L-serine biosynthetic process"/>
    <property type="evidence" value="ECO:0007669"/>
    <property type="project" value="UniProtKB-KW"/>
</dbReference>
<evidence type="ECO:0000256" key="5">
    <source>
        <dbReference type="ARBA" id="ARBA00022723"/>
    </source>
</evidence>
<evidence type="ECO:0000256" key="6">
    <source>
        <dbReference type="ARBA" id="ARBA00022801"/>
    </source>
</evidence>
<evidence type="ECO:0000313" key="9">
    <source>
        <dbReference type="EMBL" id="SVC69067.1"/>
    </source>
</evidence>
<dbReference type="GO" id="GO:0036424">
    <property type="term" value="F:L-phosphoserine phosphatase activity"/>
    <property type="evidence" value="ECO:0007669"/>
    <property type="project" value="TreeGrafter"/>
</dbReference>
<dbReference type="InterPro" id="IPR036412">
    <property type="entry name" value="HAD-like_sf"/>
</dbReference>
<proteinExistence type="predicted"/>
<keyword evidence="6" id="KW-0378">Hydrolase</keyword>
<reference evidence="9" key="1">
    <citation type="submission" date="2018-05" db="EMBL/GenBank/DDBJ databases">
        <authorList>
            <person name="Lanie J.A."/>
            <person name="Ng W.-L."/>
            <person name="Kazmierczak K.M."/>
            <person name="Andrzejewski T.M."/>
            <person name="Davidsen T.M."/>
            <person name="Wayne K.J."/>
            <person name="Tettelin H."/>
            <person name="Glass J.I."/>
            <person name="Rusch D."/>
            <person name="Podicherti R."/>
            <person name="Tsui H.-C.T."/>
            <person name="Winkler M.E."/>
        </authorList>
    </citation>
    <scope>NUCLEOTIDE SEQUENCE</scope>
</reference>
<gene>
    <name evidence="9" type="ORF">METZ01_LOCUS321921</name>
</gene>
<dbReference type="GO" id="GO:0000287">
    <property type="term" value="F:magnesium ion binding"/>
    <property type="evidence" value="ECO:0007669"/>
    <property type="project" value="TreeGrafter"/>
</dbReference>
<keyword evidence="8" id="KW-0718">Serine biosynthesis</keyword>
<comment type="pathway">
    <text evidence="2">Amino-acid biosynthesis; L-serine biosynthesis; L-serine from 3-phospho-D-glycerate: step 3/3.</text>
</comment>
<dbReference type="GO" id="GO:0005737">
    <property type="term" value="C:cytoplasm"/>
    <property type="evidence" value="ECO:0007669"/>
    <property type="project" value="TreeGrafter"/>
</dbReference>
<dbReference type="InterPro" id="IPR050582">
    <property type="entry name" value="HAD-like_SerB"/>
</dbReference>
<feature type="non-terminal residue" evidence="9">
    <location>
        <position position="149"/>
    </location>
</feature>
<name>A0A382P8B3_9ZZZZ</name>
<sequence>MDGTLLEPRSSWAQIHDHFGTDNTEMLRLYINHKITDEEFVKADIKLWNSNSKKPVNEEYINSIMDNIKPLKGAEILIKELHNENIKTVILSGGIQYLADRWMNKWNMDYALANELIDDDEGNLTAIINSSGHNKGPMMDKIIKKYNYK</sequence>
<protein>
    <recommendedName>
        <fullName evidence="3">phosphoserine phosphatase</fullName>
        <ecNumber evidence="3">3.1.3.3</ecNumber>
    </recommendedName>
</protein>
<evidence type="ECO:0000256" key="7">
    <source>
        <dbReference type="ARBA" id="ARBA00022842"/>
    </source>
</evidence>
<evidence type="ECO:0000256" key="1">
    <source>
        <dbReference type="ARBA" id="ARBA00001946"/>
    </source>
</evidence>
<keyword evidence="7" id="KW-0460">Magnesium</keyword>
<evidence type="ECO:0000256" key="8">
    <source>
        <dbReference type="ARBA" id="ARBA00023299"/>
    </source>
</evidence>
<dbReference type="NCBIfam" id="TIGR01488">
    <property type="entry name" value="HAD-SF-IB"/>
    <property type="match status" value="1"/>
</dbReference>
<comment type="cofactor">
    <cofactor evidence="1">
        <name>Mg(2+)</name>
        <dbReference type="ChEBI" id="CHEBI:18420"/>
    </cofactor>
</comment>
<evidence type="ECO:0000256" key="3">
    <source>
        <dbReference type="ARBA" id="ARBA00012640"/>
    </source>
</evidence>
<organism evidence="9">
    <name type="scientific">marine metagenome</name>
    <dbReference type="NCBI Taxonomy" id="408172"/>
    <lineage>
        <taxon>unclassified sequences</taxon>
        <taxon>metagenomes</taxon>
        <taxon>ecological metagenomes</taxon>
    </lineage>
</organism>
<evidence type="ECO:0000256" key="4">
    <source>
        <dbReference type="ARBA" id="ARBA00022605"/>
    </source>
</evidence>
<dbReference type="EMBL" id="UINC01105261">
    <property type="protein sequence ID" value="SVC69067.1"/>
    <property type="molecule type" value="Genomic_DNA"/>
</dbReference>